<organism evidence="3 4">
    <name type="scientific">Halogeometricum rufum</name>
    <dbReference type="NCBI Taxonomy" id="553469"/>
    <lineage>
        <taxon>Archaea</taxon>
        <taxon>Methanobacteriati</taxon>
        <taxon>Methanobacteriota</taxon>
        <taxon>Stenosarchaea group</taxon>
        <taxon>Halobacteria</taxon>
        <taxon>Halobacteriales</taxon>
        <taxon>Haloferacaceae</taxon>
        <taxon>Halogeometricum</taxon>
    </lineage>
</organism>
<dbReference type="Proteomes" id="UP000198531">
    <property type="component" value="Unassembled WGS sequence"/>
</dbReference>
<keyword evidence="1" id="KW-1133">Transmembrane helix</keyword>
<dbReference type="RefSeq" id="WP_089807938.1">
    <property type="nucleotide sequence ID" value="NZ_FOYT01000002.1"/>
</dbReference>
<feature type="transmembrane region" description="Helical" evidence="1">
    <location>
        <begin position="12"/>
        <end position="32"/>
    </location>
</feature>
<feature type="domain" description="DUF7978" evidence="2">
    <location>
        <begin position="4"/>
        <end position="185"/>
    </location>
</feature>
<keyword evidence="1" id="KW-0812">Transmembrane</keyword>
<feature type="transmembrane region" description="Helical" evidence="1">
    <location>
        <begin position="128"/>
        <end position="151"/>
    </location>
</feature>
<sequence>MSPSSVRSPRTAVAGLGSGLGAGVLGYLLVYLATAGTIRNSAAFGFLEAFGSELSVWQVVGWSFLNVHGVKTLVPGLFGSTSSVDLVGTTEAFSPLLYAVPVVCLLAGGAAAATLSRASSPADGALSGAMVAFGYFVVAVAGLFAFTVSFGGNVVRPDPVTTVLLAGLVEPVALGGVGGAVAGAVRGGS</sequence>
<dbReference type="STRING" id="553469.SAMN04487947_2422"/>
<gene>
    <name evidence="3" type="ORF">SAMN04487947_2422</name>
</gene>
<feature type="transmembrane region" description="Helical" evidence="1">
    <location>
        <begin position="163"/>
        <end position="185"/>
    </location>
</feature>
<keyword evidence="4" id="KW-1185">Reference proteome</keyword>
<dbReference type="EMBL" id="FOYT01000002">
    <property type="protein sequence ID" value="SFR57378.1"/>
    <property type="molecule type" value="Genomic_DNA"/>
</dbReference>
<reference evidence="4" key="1">
    <citation type="submission" date="2016-10" db="EMBL/GenBank/DDBJ databases">
        <authorList>
            <person name="Varghese N."/>
            <person name="Submissions S."/>
        </authorList>
    </citation>
    <scope>NUCLEOTIDE SEQUENCE [LARGE SCALE GENOMIC DNA]</scope>
    <source>
        <strain evidence="4">CGMCC 1.7736</strain>
    </source>
</reference>
<evidence type="ECO:0000256" key="1">
    <source>
        <dbReference type="SAM" id="Phobius"/>
    </source>
</evidence>
<evidence type="ECO:0000313" key="3">
    <source>
        <dbReference type="EMBL" id="SFR57378.1"/>
    </source>
</evidence>
<keyword evidence="1" id="KW-0472">Membrane</keyword>
<evidence type="ECO:0000313" key="4">
    <source>
        <dbReference type="Proteomes" id="UP000198531"/>
    </source>
</evidence>
<feature type="transmembrane region" description="Helical" evidence="1">
    <location>
        <begin position="96"/>
        <end position="116"/>
    </location>
</feature>
<accession>A0A1I6HSL2</accession>
<dbReference type="Pfam" id="PF25933">
    <property type="entry name" value="DUF7978"/>
    <property type="match status" value="1"/>
</dbReference>
<proteinExistence type="predicted"/>
<dbReference type="OrthoDB" id="270777at2157"/>
<protein>
    <recommendedName>
        <fullName evidence="2">DUF7978 domain-containing protein</fullName>
    </recommendedName>
</protein>
<dbReference type="AlphaFoldDB" id="A0A1I6HSL2"/>
<evidence type="ECO:0000259" key="2">
    <source>
        <dbReference type="Pfam" id="PF25933"/>
    </source>
</evidence>
<name>A0A1I6HSL2_9EURY</name>
<dbReference type="InterPro" id="IPR058284">
    <property type="entry name" value="DUF7978"/>
</dbReference>